<dbReference type="InterPro" id="IPR006570">
    <property type="entry name" value="SPK_dom"/>
</dbReference>
<sequence>MTDQWAQRNRQLLEYIKEKSREPTVPTIKQLCRGFVQRGIDDRTVAALEKQISRNGSRIQEIDYDTVDKVRMLFMLFVPIGDRFLQELLKSATVVLDRKNRIHLYEANDGSLTLKRPFSLSDVEKTDLTRLSEGTSQPNDYMDSNSFLENLLKRSTTSSEDTQEKDQGSMEEIIQNFLQLESLVGTLNAPQLMEFQKEIEGMIRKPEYQSLIVPTRPVITALESALHYVARNSILTESTEDCISLKDFLLVFRATTFHLANFSEIICDIKNENGFLEKRAPFRKIQFALHYAVGVVLP</sequence>
<dbReference type="Proteomes" id="UP000095282">
    <property type="component" value="Unplaced"/>
</dbReference>
<name>A0A1I7T0B0_9PELO</name>
<dbReference type="SMART" id="SM00583">
    <property type="entry name" value="SPK"/>
    <property type="match status" value="1"/>
</dbReference>
<accession>A0A1I7T0B0</accession>
<reference evidence="3" key="1">
    <citation type="submission" date="2016-11" db="UniProtKB">
        <authorList>
            <consortium name="WormBaseParasite"/>
        </authorList>
    </citation>
    <scope>IDENTIFICATION</scope>
</reference>
<dbReference type="PANTHER" id="PTHR23362">
    <property type="entry name" value="L-PLASTIN-RELATED"/>
    <property type="match status" value="1"/>
</dbReference>
<dbReference type="AlphaFoldDB" id="A0A1I7T0B0"/>
<proteinExistence type="predicted"/>
<protein>
    <submittedName>
        <fullName evidence="3">SPK domain-containing protein</fullName>
    </submittedName>
</protein>
<evidence type="ECO:0000259" key="1">
    <source>
        <dbReference type="SMART" id="SM00583"/>
    </source>
</evidence>
<keyword evidence="2" id="KW-1185">Reference proteome</keyword>
<dbReference type="InterPro" id="IPR053315">
    <property type="entry name" value="Peptidase_C14A"/>
</dbReference>
<evidence type="ECO:0000313" key="2">
    <source>
        <dbReference type="Proteomes" id="UP000095282"/>
    </source>
</evidence>
<evidence type="ECO:0000313" key="3">
    <source>
        <dbReference type="WBParaSite" id="Csp11.Scaffold441.g1184.t2"/>
    </source>
</evidence>
<dbReference type="Pfam" id="PF04435">
    <property type="entry name" value="SPK"/>
    <property type="match status" value="1"/>
</dbReference>
<feature type="domain" description="SPK" evidence="1">
    <location>
        <begin position="8"/>
        <end position="116"/>
    </location>
</feature>
<dbReference type="PANTHER" id="PTHR23362:SF8">
    <property type="entry name" value="SPK DOMAIN-CONTAINING PROTEIN"/>
    <property type="match status" value="1"/>
</dbReference>
<organism evidence="2 3">
    <name type="scientific">Caenorhabditis tropicalis</name>
    <dbReference type="NCBI Taxonomy" id="1561998"/>
    <lineage>
        <taxon>Eukaryota</taxon>
        <taxon>Metazoa</taxon>
        <taxon>Ecdysozoa</taxon>
        <taxon>Nematoda</taxon>
        <taxon>Chromadorea</taxon>
        <taxon>Rhabditida</taxon>
        <taxon>Rhabditina</taxon>
        <taxon>Rhabditomorpha</taxon>
        <taxon>Rhabditoidea</taxon>
        <taxon>Rhabditidae</taxon>
        <taxon>Peloderinae</taxon>
        <taxon>Caenorhabditis</taxon>
    </lineage>
</organism>
<dbReference type="WBParaSite" id="Csp11.Scaffold441.g1184.t2">
    <property type="protein sequence ID" value="Csp11.Scaffold441.g1184.t2"/>
    <property type="gene ID" value="Csp11.Scaffold441.g1184"/>
</dbReference>